<dbReference type="PROSITE" id="PS51197">
    <property type="entry name" value="HTH_RRF2_2"/>
    <property type="match status" value="1"/>
</dbReference>
<dbReference type="Pfam" id="PF02082">
    <property type="entry name" value="Rrf2"/>
    <property type="match status" value="1"/>
</dbReference>
<dbReference type="Proteomes" id="UP000245959">
    <property type="component" value="Unassembled WGS sequence"/>
</dbReference>
<name>A0A2U1AYT6_9BACT</name>
<evidence type="ECO:0000313" key="2">
    <source>
        <dbReference type="Proteomes" id="UP000245959"/>
    </source>
</evidence>
<dbReference type="GO" id="GO:0003700">
    <property type="term" value="F:DNA-binding transcription factor activity"/>
    <property type="evidence" value="ECO:0007669"/>
    <property type="project" value="TreeGrafter"/>
</dbReference>
<protein>
    <submittedName>
        <fullName evidence="1">BadM/Rrf2 family transcriptional regulator</fullName>
    </submittedName>
</protein>
<dbReference type="GeneID" id="78295374"/>
<dbReference type="AlphaFoldDB" id="A0A2U1AYT6"/>
<evidence type="ECO:0000313" key="1">
    <source>
        <dbReference type="EMBL" id="PVY41407.1"/>
    </source>
</evidence>
<dbReference type="InterPro" id="IPR036390">
    <property type="entry name" value="WH_DNA-bd_sf"/>
</dbReference>
<proteinExistence type="predicted"/>
<dbReference type="InterPro" id="IPR036388">
    <property type="entry name" value="WH-like_DNA-bd_sf"/>
</dbReference>
<gene>
    <name evidence="1" type="ORF">C8D82_11420</name>
</gene>
<comment type="caution">
    <text evidence="1">The sequence shown here is derived from an EMBL/GenBank/DDBJ whole genome shotgun (WGS) entry which is preliminary data.</text>
</comment>
<reference evidence="1 2" key="1">
    <citation type="submission" date="2018-04" db="EMBL/GenBank/DDBJ databases">
        <title>Genomic Encyclopedia of Type Strains, Phase IV (KMG-IV): sequencing the most valuable type-strain genomes for metagenomic binning, comparative biology and taxonomic classification.</title>
        <authorList>
            <person name="Goeker M."/>
        </authorList>
    </citation>
    <scope>NUCLEOTIDE SEQUENCE [LARGE SCALE GENOMIC DNA]</scope>
    <source>
        <strain evidence="1 2">DSM 14823</strain>
    </source>
</reference>
<dbReference type="SUPFAM" id="SSF46785">
    <property type="entry name" value="Winged helix' DNA-binding domain"/>
    <property type="match status" value="1"/>
</dbReference>
<dbReference type="RefSeq" id="WP_165832981.1">
    <property type="nucleotide sequence ID" value="NZ_CABMMC010000012.1"/>
</dbReference>
<dbReference type="Gene3D" id="1.10.10.10">
    <property type="entry name" value="Winged helix-like DNA-binding domain superfamily/Winged helix DNA-binding domain"/>
    <property type="match status" value="1"/>
</dbReference>
<organism evidence="1 2">
    <name type="scientific">Victivallis vadensis</name>
    <dbReference type="NCBI Taxonomy" id="172901"/>
    <lineage>
        <taxon>Bacteria</taxon>
        <taxon>Pseudomonadati</taxon>
        <taxon>Lentisphaerota</taxon>
        <taxon>Lentisphaeria</taxon>
        <taxon>Victivallales</taxon>
        <taxon>Victivallaceae</taxon>
        <taxon>Victivallis</taxon>
    </lineage>
</organism>
<dbReference type="GO" id="GO:0005829">
    <property type="term" value="C:cytosol"/>
    <property type="evidence" value="ECO:0007669"/>
    <property type="project" value="TreeGrafter"/>
</dbReference>
<dbReference type="PANTHER" id="PTHR33221">
    <property type="entry name" value="WINGED HELIX-TURN-HELIX TRANSCRIPTIONAL REGULATOR, RRF2 FAMILY"/>
    <property type="match status" value="1"/>
</dbReference>
<sequence length="148" mass="16841">MKISTKGRYGLRILLDIALYRVGDKPRMIREIASNQEISEKYISRLIIELRKAGFVRSVRGVNGGYTLTRKPEDISVLDVLETMEGPVAIVDCMNSSGEVCRRKSQCPTQRMWTEINQKIRSAFAAYTLKDLVELYISNGETVLDYCI</sequence>
<dbReference type="NCBIfam" id="TIGR00738">
    <property type="entry name" value="rrf2_super"/>
    <property type="match status" value="1"/>
</dbReference>
<accession>A0A2U1AYT6</accession>
<dbReference type="InterPro" id="IPR000944">
    <property type="entry name" value="Tscrpt_reg_Rrf2"/>
</dbReference>
<dbReference type="EMBL" id="QEKH01000014">
    <property type="protein sequence ID" value="PVY41407.1"/>
    <property type="molecule type" value="Genomic_DNA"/>
</dbReference>
<keyword evidence="2" id="KW-1185">Reference proteome</keyword>
<dbReference type="PANTHER" id="PTHR33221:SF15">
    <property type="entry name" value="HTH-TYPE TRANSCRIPTIONAL REGULATOR YWGB-RELATED"/>
    <property type="match status" value="1"/>
</dbReference>